<dbReference type="SUPFAM" id="SSF56112">
    <property type="entry name" value="Protein kinase-like (PK-like)"/>
    <property type="match status" value="1"/>
</dbReference>
<dbReference type="InterPro" id="IPR002575">
    <property type="entry name" value="Aminoglycoside_PTrfase"/>
</dbReference>
<reference evidence="2 3" key="1">
    <citation type="submission" date="2019-07" db="EMBL/GenBank/DDBJ databases">
        <authorList>
            <person name="Kim J.K."/>
            <person name="Cheong H.-M."/>
            <person name="Choi Y."/>
            <person name="Hwang K.J."/>
            <person name="Lee S."/>
            <person name="Choi C."/>
        </authorList>
    </citation>
    <scope>NUCLEOTIDE SEQUENCE [LARGE SCALE GENOMIC DNA]</scope>
    <source>
        <strain evidence="2 3">KS 22</strain>
    </source>
</reference>
<evidence type="ECO:0000313" key="3">
    <source>
        <dbReference type="Proteomes" id="UP000515679"/>
    </source>
</evidence>
<feature type="domain" description="Aminoglycoside phosphotransferase" evidence="1">
    <location>
        <begin position="22"/>
        <end position="127"/>
    </location>
</feature>
<dbReference type="Proteomes" id="UP000515679">
    <property type="component" value="Chromosome"/>
</dbReference>
<keyword evidence="3" id="KW-1185">Reference proteome</keyword>
<sequence length="156" mass="17824">MSFDQVLRKYFADGNWKVAEGQSGWNNTTRFIEADGTRWVLRIYETHKDEAKIRYEHEILLALNELSLPFKVPMPIPNIDGSTIVRLEDGSERLACLFTYIEGQRPEEGSLEMGYAFGVATGQLSKALANVMVTGRPYILHIMKWIRLTPCVLQTE</sequence>
<gene>
    <name evidence="2" type="ORF">FPL14_28605</name>
</gene>
<evidence type="ECO:0000259" key="1">
    <source>
        <dbReference type="Pfam" id="PF01636"/>
    </source>
</evidence>
<keyword evidence="2" id="KW-0808">Transferase</keyword>
<organism evidence="2 3">
    <name type="scientific">Cohnella cholangitidis</name>
    <dbReference type="NCBI Taxonomy" id="2598458"/>
    <lineage>
        <taxon>Bacteria</taxon>
        <taxon>Bacillati</taxon>
        <taxon>Bacillota</taxon>
        <taxon>Bacilli</taxon>
        <taxon>Bacillales</taxon>
        <taxon>Paenibacillaceae</taxon>
        <taxon>Cohnella</taxon>
    </lineage>
</organism>
<dbReference type="KEGG" id="cchl:FPL14_28605"/>
<dbReference type="EMBL" id="CP041969">
    <property type="protein sequence ID" value="QMV44690.1"/>
    <property type="molecule type" value="Genomic_DNA"/>
</dbReference>
<accession>A0A7G5C656</accession>
<evidence type="ECO:0000313" key="2">
    <source>
        <dbReference type="EMBL" id="QMV44690.1"/>
    </source>
</evidence>
<protein>
    <submittedName>
        <fullName evidence="2">Phosphotransferase</fullName>
    </submittedName>
</protein>
<dbReference type="GO" id="GO:0016740">
    <property type="term" value="F:transferase activity"/>
    <property type="evidence" value="ECO:0007669"/>
    <property type="project" value="UniProtKB-KW"/>
</dbReference>
<dbReference type="AlphaFoldDB" id="A0A7G5C656"/>
<proteinExistence type="predicted"/>
<dbReference type="Pfam" id="PF01636">
    <property type="entry name" value="APH"/>
    <property type="match status" value="1"/>
</dbReference>
<dbReference type="InterPro" id="IPR011009">
    <property type="entry name" value="Kinase-like_dom_sf"/>
</dbReference>
<dbReference type="RefSeq" id="WP_182300979.1">
    <property type="nucleotide sequence ID" value="NZ_CP041969.1"/>
</dbReference>
<dbReference type="Gene3D" id="3.30.200.20">
    <property type="entry name" value="Phosphorylase Kinase, domain 1"/>
    <property type="match status" value="1"/>
</dbReference>
<name>A0A7G5C656_9BACL</name>